<dbReference type="InterPro" id="IPR001810">
    <property type="entry name" value="F-box_dom"/>
</dbReference>
<evidence type="ECO:0000313" key="4">
    <source>
        <dbReference type="EMBL" id="KAK7401873.1"/>
    </source>
</evidence>
<dbReference type="InterPro" id="IPR050232">
    <property type="entry name" value="FBL13/AtMIF1-like"/>
</dbReference>
<evidence type="ECO:0000259" key="2">
    <source>
        <dbReference type="Pfam" id="PF08387"/>
    </source>
</evidence>
<dbReference type="Pfam" id="PF00646">
    <property type="entry name" value="F-box"/>
    <property type="match status" value="1"/>
</dbReference>
<gene>
    <name evidence="4" type="ORF">VNO78_13704</name>
</gene>
<sequence>MSVNEENELDMISSLPDPLLGIIISFLPGTEAVRTCVLSKRWKFVWKIVSHLTLDQSKMLNLFIQAYLHGTFLKTRLGMAYNHRWADINKDYEDLEEITKAEVLIDSVLDSHIGPLRSCYIKHLPESCVSGKVVTWIKKLLEENKVRNLSMERDQTVYLGSDTEKRLSRVLRYHGKTLHLSFKIFSTFEALELKNYSLKTSPSRNVPGQVLRTLTFKNVCVKKNVLEGILSCCLRLENLTLESVKYYGKLKIEFKINSPRLKFFRICKMALHGFKVSAANLEVFEIDTVVCKGKTIIFEIPKVHVLRSCSDSKAREHICWVGSTKFLHPWDGCHQSCQGSTSTFAGIFENLVTLCINFNVKTVENTRDLFLALRSCSKLQNLEINSEDDNRAVVDYYSDQQDESDAREYYTRMKPCECIEHQLKILSIKGFAGKKFEVEFLKYIITTGEAMQKITIWFIDDCSWVHATETGCLLSFRTASPNLCSIFNPGPLYMANVAGDFKTWLSTLRE</sequence>
<name>A0AAN9XPP3_PSOTE</name>
<keyword evidence="5" id="KW-1185">Reference proteome</keyword>
<proteinExistence type="predicted"/>
<dbReference type="CDD" id="cd22160">
    <property type="entry name" value="F-box_AtFBL13-like"/>
    <property type="match status" value="1"/>
</dbReference>
<dbReference type="InterPro" id="IPR055411">
    <property type="entry name" value="LRR_FXL15/At3g58940/PEG3-like"/>
</dbReference>
<dbReference type="EMBL" id="JAYMYS010000003">
    <property type="protein sequence ID" value="KAK7401873.1"/>
    <property type="molecule type" value="Genomic_DNA"/>
</dbReference>
<evidence type="ECO:0000259" key="1">
    <source>
        <dbReference type="Pfam" id="PF00646"/>
    </source>
</evidence>
<protein>
    <recommendedName>
        <fullName evidence="6">FBD domain-containing protein</fullName>
    </recommendedName>
</protein>
<dbReference type="PANTHER" id="PTHR31900:SF30">
    <property type="entry name" value="SUPERFAMILY PROTEIN, PUTATIVE-RELATED"/>
    <property type="match status" value="1"/>
</dbReference>
<evidence type="ECO:0000313" key="5">
    <source>
        <dbReference type="Proteomes" id="UP001386955"/>
    </source>
</evidence>
<feature type="domain" description="F-box/LRR-repeat protein 15/At3g58940/PEG3-like LRR" evidence="3">
    <location>
        <begin position="182"/>
        <end position="309"/>
    </location>
</feature>
<evidence type="ECO:0000259" key="3">
    <source>
        <dbReference type="Pfam" id="PF24758"/>
    </source>
</evidence>
<accession>A0AAN9XPP3</accession>
<dbReference type="Pfam" id="PF24758">
    <property type="entry name" value="LRR_At5g56370"/>
    <property type="match status" value="1"/>
</dbReference>
<dbReference type="SUPFAM" id="SSF81383">
    <property type="entry name" value="F-box domain"/>
    <property type="match status" value="1"/>
</dbReference>
<organism evidence="4 5">
    <name type="scientific">Psophocarpus tetragonolobus</name>
    <name type="common">Winged bean</name>
    <name type="synonym">Dolichos tetragonolobus</name>
    <dbReference type="NCBI Taxonomy" id="3891"/>
    <lineage>
        <taxon>Eukaryota</taxon>
        <taxon>Viridiplantae</taxon>
        <taxon>Streptophyta</taxon>
        <taxon>Embryophyta</taxon>
        <taxon>Tracheophyta</taxon>
        <taxon>Spermatophyta</taxon>
        <taxon>Magnoliopsida</taxon>
        <taxon>eudicotyledons</taxon>
        <taxon>Gunneridae</taxon>
        <taxon>Pentapetalae</taxon>
        <taxon>rosids</taxon>
        <taxon>fabids</taxon>
        <taxon>Fabales</taxon>
        <taxon>Fabaceae</taxon>
        <taxon>Papilionoideae</taxon>
        <taxon>50 kb inversion clade</taxon>
        <taxon>NPAAA clade</taxon>
        <taxon>indigoferoid/millettioid clade</taxon>
        <taxon>Phaseoleae</taxon>
        <taxon>Psophocarpus</taxon>
    </lineage>
</organism>
<feature type="domain" description="FBD" evidence="2">
    <location>
        <begin position="415"/>
        <end position="456"/>
    </location>
</feature>
<dbReference type="InterPro" id="IPR036047">
    <property type="entry name" value="F-box-like_dom_sf"/>
</dbReference>
<dbReference type="AlphaFoldDB" id="A0AAN9XPP3"/>
<dbReference type="PANTHER" id="PTHR31900">
    <property type="entry name" value="F-BOX/RNI SUPERFAMILY PROTEIN-RELATED"/>
    <property type="match status" value="1"/>
</dbReference>
<comment type="caution">
    <text evidence="4">The sequence shown here is derived from an EMBL/GenBank/DDBJ whole genome shotgun (WGS) entry which is preliminary data.</text>
</comment>
<dbReference type="Proteomes" id="UP001386955">
    <property type="component" value="Unassembled WGS sequence"/>
</dbReference>
<dbReference type="Pfam" id="PF08387">
    <property type="entry name" value="FBD"/>
    <property type="match status" value="1"/>
</dbReference>
<reference evidence="4 5" key="1">
    <citation type="submission" date="2024-01" db="EMBL/GenBank/DDBJ databases">
        <title>The genomes of 5 underutilized Papilionoideae crops provide insights into root nodulation and disease resistanc.</title>
        <authorList>
            <person name="Jiang F."/>
        </authorList>
    </citation>
    <scope>NUCLEOTIDE SEQUENCE [LARGE SCALE GENOMIC DNA]</scope>
    <source>
        <strain evidence="4">DUOXIRENSHENG_FW03</strain>
        <tissue evidence="4">Leaves</tissue>
    </source>
</reference>
<dbReference type="InterPro" id="IPR006566">
    <property type="entry name" value="FBD"/>
</dbReference>
<feature type="domain" description="F-box" evidence="1">
    <location>
        <begin position="12"/>
        <end position="49"/>
    </location>
</feature>
<dbReference type="InterPro" id="IPR053781">
    <property type="entry name" value="F-box_AtFBL13-like"/>
</dbReference>
<evidence type="ECO:0008006" key="6">
    <source>
        <dbReference type="Google" id="ProtNLM"/>
    </source>
</evidence>